<gene>
    <name evidence="1" type="ORF">MEDL_67162</name>
</gene>
<dbReference type="Proteomes" id="UP000683360">
    <property type="component" value="Unassembled WGS sequence"/>
</dbReference>
<dbReference type="AlphaFoldDB" id="A0A8S3VLG9"/>
<reference evidence="1" key="1">
    <citation type="submission" date="2021-03" db="EMBL/GenBank/DDBJ databases">
        <authorList>
            <person name="Bekaert M."/>
        </authorList>
    </citation>
    <scope>NUCLEOTIDE SEQUENCE</scope>
</reference>
<keyword evidence="2" id="KW-1185">Reference proteome</keyword>
<accession>A0A8S3VLG9</accession>
<comment type="caution">
    <text evidence="1">The sequence shown here is derived from an EMBL/GenBank/DDBJ whole genome shotgun (WGS) entry which is preliminary data.</text>
</comment>
<dbReference type="EMBL" id="CAJPWZ010003284">
    <property type="protein sequence ID" value="CAG2255773.1"/>
    <property type="molecule type" value="Genomic_DNA"/>
</dbReference>
<evidence type="ECO:0000313" key="1">
    <source>
        <dbReference type="EMBL" id="CAG2255773.1"/>
    </source>
</evidence>
<organism evidence="1 2">
    <name type="scientific">Mytilus edulis</name>
    <name type="common">Blue mussel</name>
    <dbReference type="NCBI Taxonomy" id="6550"/>
    <lineage>
        <taxon>Eukaryota</taxon>
        <taxon>Metazoa</taxon>
        <taxon>Spiralia</taxon>
        <taxon>Lophotrochozoa</taxon>
        <taxon>Mollusca</taxon>
        <taxon>Bivalvia</taxon>
        <taxon>Autobranchia</taxon>
        <taxon>Pteriomorphia</taxon>
        <taxon>Mytilida</taxon>
        <taxon>Mytiloidea</taxon>
        <taxon>Mytilidae</taxon>
        <taxon>Mytilinae</taxon>
        <taxon>Mytilus</taxon>
    </lineage>
</organism>
<proteinExistence type="predicted"/>
<dbReference type="OrthoDB" id="425681at2759"/>
<protein>
    <submittedName>
        <fullName evidence="1">Uncharacterized protein</fullName>
    </submittedName>
</protein>
<evidence type="ECO:0000313" key="2">
    <source>
        <dbReference type="Proteomes" id="UP000683360"/>
    </source>
</evidence>
<name>A0A8S3VLG9_MYTED</name>
<sequence length="243" mass="27753">MIDCILLTEEFDENILHMRRLEITSNTSDPVKANMKFSFSMKNTEKKILQAVNILVTTAVIDALAVVAPPLKVKKKKPKSKFMTHHIYKAIESQKTAYCDWNVKGVIYVGNLNVISSIKRHKVYLVYPEIVYENKVCNTPESVANCFAEYFHDIYQPKDENNFDNDFKCSIESTYNEIIKTCGVEGEYLPGGLITEKEVTELIGQLKYRKAAGHDRVQNEHLRHGGISVVKCATMERRNCLIV</sequence>